<feature type="domain" description="N-acetyltransferase" evidence="1">
    <location>
        <begin position="69"/>
        <end position="217"/>
    </location>
</feature>
<organism evidence="2 3">
    <name type="scientific">Remersonia thermophila</name>
    <dbReference type="NCBI Taxonomy" id="72144"/>
    <lineage>
        <taxon>Eukaryota</taxon>
        <taxon>Fungi</taxon>
        <taxon>Dikarya</taxon>
        <taxon>Ascomycota</taxon>
        <taxon>Pezizomycotina</taxon>
        <taxon>Sordariomycetes</taxon>
        <taxon>Sordariomycetidae</taxon>
        <taxon>Sordariales</taxon>
        <taxon>Sordariales incertae sedis</taxon>
        <taxon>Remersonia</taxon>
    </lineage>
</organism>
<reference evidence="2 3" key="1">
    <citation type="journal article" date="2024" name="Commun. Biol.">
        <title>Comparative genomic analysis of thermophilic fungi reveals convergent evolutionary adaptations and gene losses.</title>
        <authorList>
            <person name="Steindorff A.S."/>
            <person name="Aguilar-Pontes M.V."/>
            <person name="Robinson A.J."/>
            <person name="Andreopoulos B."/>
            <person name="LaButti K."/>
            <person name="Kuo A."/>
            <person name="Mondo S."/>
            <person name="Riley R."/>
            <person name="Otillar R."/>
            <person name="Haridas S."/>
            <person name="Lipzen A."/>
            <person name="Grimwood J."/>
            <person name="Schmutz J."/>
            <person name="Clum A."/>
            <person name="Reid I.D."/>
            <person name="Moisan M.C."/>
            <person name="Butler G."/>
            <person name="Nguyen T.T.M."/>
            <person name="Dewar K."/>
            <person name="Conant G."/>
            <person name="Drula E."/>
            <person name="Henrissat B."/>
            <person name="Hansel C."/>
            <person name="Singer S."/>
            <person name="Hutchinson M.I."/>
            <person name="de Vries R.P."/>
            <person name="Natvig D.O."/>
            <person name="Powell A.J."/>
            <person name="Tsang A."/>
            <person name="Grigoriev I.V."/>
        </authorList>
    </citation>
    <scope>NUCLEOTIDE SEQUENCE [LARGE SCALE GENOMIC DNA]</scope>
    <source>
        <strain evidence="2 3">ATCC 22073</strain>
    </source>
</reference>
<protein>
    <recommendedName>
        <fullName evidence="1">N-acetyltransferase domain-containing protein</fullName>
    </recommendedName>
</protein>
<dbReference type="GeneID" id="98122261"/>
<dbReference type="CDD" id="cd04301">
    <property type="entry name" value="NAT_SF"/>
    <property type="match status" value="1"/>
</dbReference>
<dbReference type="Proteomes" id="UP001600064">
    <property type="component" value="Unassembled WGS sequence"/>
</dbReference>
<dbReference type="InterPro" id="IPR016181">
    <property type="entry name" value="Acyl_CoA_acyltransferase"/>
</dbReference>
<name>A0ABR4DFZ7_9PEZI</name>
<evidence type="ECO:0000259" key="1">
    <source>
        <dbReference type="PROSITE" id="PS51186"/>
    </source>
</evidence>
<dbReference type="PANTHER" id="PTHR42791">
    <property type="entry name" value="GNAT FAMILY ACETYLTRANSFERASE"/>
    <property type="match status" value="1"/>
</dbReference>
<dbReference type="Pfam" id="PF00583">
    <property type="entry name" value="Acetyltransf_1"/>
    <property type="match status" value="1"/>
</dbReference>
<gene>
    <name evidence="2" type="ORF">VTJ83DRAFT_1456</name>
</gene>
<proteinExistence type="predicted"/>
<dbReference type="InterPro" id="IPR000182">
    <property type="entry name" value="GNAT_dom"/>
</dbReference>
<comment type="caution">
    <text evidence="2">The sequence shown here is derived from an EMBL/GenBank/DDBJ whole genome shotgun (WGS) entry which is preliminary data.</text>
</comment>
<accession>A0ABR4DFZ7</accession>
<dbReference type="InterPro" id="IPR052523">
    <property type="entry name" value="Trichothecene_AcTrans"/>
</dbReference>
<dbReference type="EMBL" id="JAZGUE010000002">
    <property type="protein sequence ID" value="KAL2269272.1"/>
    <property type="molecule type" value="Genomic_DNA"/>
</dbReference>
<dbReference type="PROSITE" id="PS51186">
    <property type="entry name" value="GNAT"/>
    <property type="match status" value="1"/>
</dbReference>
<evidence type="ECO:0000313" key="3">
    <source>
        <dbReference type="Proteomes" id="UP001600064"/>
    </source>
</evidence>
<evidence type="ECO:0000313" key="2">
    <source>
        <dbReference type="EMBL" id="KAL2269272.1"/>
    </source>
</evidence>
<dbReference type="RefSeq" id="XP_070867996.1">
    <property type="nucleotide sequence ID" value="XM_071007617.1"/>
</dbReference>
<dbReference type="SUPFAM" id="SSF55729">
    <property type="entry name" value="Acyl-CoA N-acyltransferases (Nat)"/>
    <property type="match status" value="1"/>
</dbReference>
<dbReference type="Gene3D" id="3.40.630.30">
    <property type="match status" value="1"/>
</dbReference>
<sequence>MPLRLRLALEDDAVRIGHITATAFSATVSSDVFPPHLHHKSETGDPFSDEVQWRARRTVRRMREGKPTVVVVDVPDNGDGPEEVVGFAQWDPPSLGVQGSAQAEADQDKIPGCLDQDALREMMRVIDEETKRALGPDGHSKMWYLMMIAVDPKHHRRGIGKMLVQYGIDQAVKDGVDIYLIASPDGRFLYKSLGFEEMRETVTLGSTPHYSMIWKNPSQ</sequence>
<keyword evidence="3" id="KW-1185">Reference proteome</keyword>
<dbReference type="PANTHER" id="PTHR42791:SF2">
    <property type="entry name" value="N-ACETYLTRANSFERASE DOMAIN-CONTAINING PROTEIN"/>
    <property type="match status" value="1"/>
</dbReference>